<sequence>MKAAYLKIVESIDEGQKSANREGYTKARKEAKLAVTAAKTVAFSHFYEEIGDKGGDKKLYMLAKVREWKARDLDQVRCIKDEEGRVLVERAHIRQTWQSYFHKLLNEEGYRSIVLGELEYSERYRDFGYCRRIQVREVVGAMRRMSRGKATGPDEISMEFWKNAGKEGLQWLARLFNDIFRIKNMPDE</sequence>
<evidence type="ECO:0000313" key="1">
    <source>
        <dbReference type="Proteomes" id="UP000790787"/>
    </source>
</evidence>
<keyword evidence="1" id="KW-1185">Reference proteome</keyword>
<organism evidence="1 2">
    <name type="scientific">Nicotiana tabacum</name>
    <name type="common">Common tobacco</name>
    <dbReference type="NCBI Taxonomy" id="4097"/>
    <lineage>
        <taxon>Eukaryota</taxon>
        <taxon>Viridiplantae</taxon>
        <taxon>Streptophyta</taxon>
        <taxon>Embryophyta</taxon>
        <taxon>Tracheophyta</taxon>
        <taxon>Spermatophyta</taxon>
        <taxon>Magnoliopsida</taxon>
        <taxon>eudicotyledons</taxon>
        <taxon>Gunneridae</taxon>
        <taxon>Pentapetalae</taxon>
        <taxon>asterids</taxon>
        <taxon>lamiids</taxon>
        <taxon>Solanales</taxon>
        <taxon>Solanaceae</taxon>
        <taxon>Nicotianoideae</taxon>
        <taxon>Nicotianeae</taxon>
        <taxon>Nicotiana</taxon>
    </lineage>
</organism>
<evidence type="ECO:0000313" key="2">
    <source>
        <dbReference type="RefSeq" id="XP_075098962.1"/>
    </source>
</evidence>
<reference evidence="2" key="2">
    <citation type="submission" date="2025-08" db="UniProtKB">
        <authorList>
            <consortium name="RefSeq"/>
        </authorList>
    </citation>
    <scope>IDENTIFICATION</scope>
    <source>
        <tissue evidence="2">Leaf</tissue>
    </source>
</reference>
<gene>
    <name evidence="2" type="primary">LOC142175860</name>
</gene>
<reference evidence="1" key="1">
    <citation type="journal article" date="2014" name="Nat. Commun.">
        <title>The tobacco genome sequence and its comparison with those of tomato and potato.</title>
        <authorList>
            <person name="Sierro N."/>
            <person name="Battey J.N."/>
            <person name="Ouadi S."/>
            <person name="Bakaher N."/>
            <person name="Bovet L."/>
            <person name="Willig A."/>
            <person name="Goepfert S."/>
            <person name="Peitsch M.C."/>
            <person name="Ivanov N.V."/>
        </authorList>
    </citation>
    <scope>NUCLEOTIDE SEQUENCE [LARGE SCALE GENOMIC DNA]</scope>
</reference>
<name>A0AC58TP10_TOBAC</name>
<protein>
    <submittedName>
        <fullName evidence="2">Uncharacterized protein LOC142175860</fullName>
    </submittedName>
</protein>
<accession>A0AC58TP10</accession>
<dbReference type="Proteomes" id="UP000790787">
    <property type="component" value="Chromosome 22"/>
</dbReference>
<dbReference type="RefSeq" id="XP_075098962.1">
    <property type="nucleotide sequence ID" value="XM_075242861.1"/>
</dbReference>
<proteinExistence type="predicted"/>